<dbReference type="RefSeq" id="WP_190926290.1">
    <property type="nucleotide sequence ID" value="NZ_JACXJA010000007.1"/>
</dbReference>
<gene>
    <name evidence="1" type="ORF">IDH45_07875</name>
</gene>
<organism evidence="1 2">
    <name type="scientific">Paenibacillus oceani</name>
    <dbReference type="NCBI Taxonomy" id="2772510"/>
    <lineage>
        <taxon>Bacteria</taxon>
        <taxon>Bacillati</taxon>
        <taxon>Bacillota</taxon>
        <taxon>Bacilli</taxon>
        <taxon>Bacillales</taxon>
        <taxon>Paenibacillaceae</taxon>
        <taxon>Paenibacillus</taxon>
    </lineage>
</organism>
<sequence length="133" mass="15044">MNNTIDKQWVSRKVQSLIAISEELISFLQTKQGEDGTIRITLKDLAAELKTSVPSATERLDRLIDFGLVRRIDSRSYQMVHTNLAQTPLTKIEELMQVVSDVPSSSYKQQAEALGISVEELEIVYGYFVLLLK</sequence>
<dbReference type="Proteomes" id="UP000639396">
    <property type="component" value="Unassembled WGS sequence"/>
</dbReference>
<dbReference type="InterPro" id="IPR036390">
    <property type="entry name" value="WH_DNA-bd_sf"/>
</dbReference>
<proteinExistence type="predicted"/>
<keyword evidence="2" id="KW-1185">Reference proteome</keyword>
<evidence type="ECO:0000313" key="2">
    <source>
        <dbReference type="Proteomes" id="UP000639396"/>
    </source>
</evidence>
<accession>A0A927C9E2</accession>
<dbReference type="SUPFAM" id="SSF46785">
    <property type="entry name" value="Winged helix' DNA-binding domain"/>
    <property type="match status" value="1"/>
</dbReference>
<dbReference type="EMBL" id="JACXJA010000007">
    <property type="protein sequence ID" value="MBD2861896.1"/>
    <property type="molecule type" value="Genomic_DNA"/>
</dbReference>
<reference evidence="1" key="1">
    <citation type="submission" date="2020-09" db="EMBL/GenBank/DDBJ databases">
        <title>A novel bacterium of genus Paenibacillus, isolated from South China Sea.</title>
        <authorList>
            <person name="Huang H."/>
            <person name="Mo K."/>
            <person name="Hu Y."/>
        </authorList>
    </citation>
    <scope>NUCLEOTIDE SEQUENCE</scope>
    <source>
        <strain evidence="1">IB182363</strain>
    </source>
</reference>
<dbReference type="AlphaFoldDB" id="A0A927C9E2"/>
<name>A0A927C9E2_9BACL</name>
<evidence type="ECO:0000313" key="1">
    <source>
        <dbReference type="EMBL" id="MBD2861896.1"/>
    </source>
</evidence>
<dbReference type="Gene3D" id="1.10.10.10">
    <property type="entry name" value="Winged helix-like DNA-binding domain superfamily/Winged helix DNA-binding domain"/>
    <property type="match status" value="1"/>
</dbReference>
<comment type="caution">
    <text evidence="1">The sequence shown here is derived from an EMBL/GenBank/DDBJ whole genome shotgun (WGS) entry which is preliminary data.</text>
</comment>
<protein>
    <submittedName>
        <fullName evidence="1">Uncharacterized protein</fullName>
    </submittedName>
</protein>
<dbReference type="InterPro" id="IPR036388">
    <property type="entry name" value="WH-like_DNA-bd_sf"/>
</dbReference>